<dbReference type="Proteomes" id="UP000037737">
    <property type="component" value="Unassembled WGS sequence"/>
</dbReference>
<feature type="compositionally biased region" description="Basic and acidic residues" evidence="4">
    <location>
        <begin position="51"/>
        <end position="64"/>
    </location>
</feature>
<reference evidence="6" key="1">
    <citation type="submission" date="2015-04" db="EMBL/GenBank/DDBJ databases">
        <title>Complete genome sequence of Microbacterium chocolatum SIT 101, a bacterium enantioselectively hydrolyzing mesomeric diesters.</title>
        <authorList>
            <person name="Li X."/>
            <person name="Xu Y."/>
        </authorList>
    </citation>
    <scope>NUCLEOTIDE SEQUENCE [LARGE SCALE GENOMIC DNA]</scope>
    <source>
        <strain evidence="6">SIT 101</strain>
    </source>
</reference>
<evidence type="ECO:0000256" key="1">
    <source>
        <dbReference type="ARBA" id="ARBA00023015"/>
    </source>
</evidence>
<dbReference type="Gene3D" id="1.10.10.10">
    <property type="entry name" value="Winged helix-like DNA-binding domain superfamily/Winged helix DNA-binding domain"/>
    <property type="match status" value="1"/>
</dbReference>
<dbReference type="InterPro" id="IPR036388">
    <property type="entry name" value="WH-like_DNA-bd_sf"/>
</dbReference>
<dbReference type="AlphaFoldDB" id="A0A0M8MQ71"/>
<evidence type="ECO:0000313" key="6">
    <source>
        <dbReference type="EMBL" id="KOS11610.1"/>
    </source>
</evidence>
<evidence type="ECO:0000256" key="4">
    <source>
        <dbReference type="SAM" id="MobiDB-lite"/>
    </source>
</evidence>
<dbReference type="CDD" id="cd06170">
    <property type="entry name" value="LuxR_C_like"/>
    <property type="match status" value="1"/>
</dbReference>
<feature type="domain" description="HTH luxR-type" evidence="5">
    <location>
        <begin position="66"/>
        <end position="122"/>
    </location>
</feature>
<evidence type="ECO:0000256" key="2">
    <source>
        <dbReference type="ARBA" id="ARBA00023125"/>
    </source>
</evidence>
<keyword evidence="1" id="KW-0805">Transcription regulation</keyword>
<dbReference type="InterPro" id="IPR000792">
    <property type="entry name" value="Tscrpt_reg_LuxR_C"/>
</dbReference>
<dbReference type="EMBL" id="LAVO01000003">
    <property type="protein sequence ID" value="KOS11610.1"/>
    <property type="molecule type" value="Genomic_DNA"/>
</dbReference>
<keyword evidence="7" id="KW-1185">Reference proteome</keyword>
<dbReference type="OrthoDB" id="134985at2"/>
<dbReference type="GO" id="GO:0006355">
    <property type="term" value="P:regulation of DNA-templated transcription"/>
    <property type="evidence" value="ECO:0007669"/>
    <property type="project" value="InterPro"/>
</dbReference>
<sequence>MDVVRYRLAREAGEPSAAIPRQARWSSLAFEEVAALLARGHSAAARTPGRAGDRRHDGRADGGGRVRAVSGEQELLAYLPTRLANVELAQRCYVSVNTIKTHVSHIYRKLGVQGRSAAVTRAVELGLLPETAVELHPTAR</sequence>
<dbReference type="InterPro" id="IPR016032">
    <property type="entry name" value="Sig_transdc_resp-reg_C-effctor"/>
</dbReference>
<evidence type="ECO:0000256" key="3">
    <source>
        <dbReference type="ARBA" id="ARBA00023163"/>
    </source>
</evidence>
<accession>A0A0M8MQ71</accession>
<organism evidence="6 7">
    <name type="scientific">Microbacterium aurantiacum</name>
    <dbReference type="NCBI Taxonomy" id="162393"/>
    <lineage>
        <taxon>Bacteria</taxon>
        <taxon>Bacillati</taxon>
        <taxon>Actinomycetota</taxon>
        <taxon>Actinomycetes</taxon>
        <taxon>Micrococcales</taxon>
        <taxon>Microbacteriaceae</taxon>
        <taxon>Microbacterium</taxon>
    </lineage>
</organism>
<gene>
    <name evidence="6" type="ORF">XI38_03360</name>
</gene>
<keyword evidence="2" id="KW-0238">DNA-binding</keyword>
<name>A0A0M8MQ71_9MICO</name>
<dbReference type="SUPFAM" id="SSF46894">
    <property type="entry name" value="C-terminal effector domain of the bipartite response regulators"/>
    <property type="match status" value="1"/>
</dbReference>
<feature type="region of interest" description="Disordered" evidence="4">
    <location>
        <begin position="44"/>
        <end position="64"/>
    </location>
</feature>
<evidence type="ECO:0000313" key="7">
    <source>
        <dbReference type="Proteomes" id="UP000037737"/>
    </source>
</evidence>
<dbReference type="PANTHER" id="PTHR44688">
    <property type="entry name" value="DNA-BINDING TRANSCRIPTIONAL ACTIVATOR DEVR_DOSR"/>
    <property type="match status" value="1"/>
</dbReference>
<dbReference type="PATRIC" id="fig|84292.3.peg.698"/>
<keyword evidence="3" id="KW-0804">Transcription</keyword>
<proteinExistence type="predicted"/>
<dbReference type="GO" id="GO:0003677">
    <property type="term" value="F:DNA binding"/>
    <property type="evidence" value="ECO:0007669"/>
    <property type="project" value="UniProtKB-KW"/>
</dbReference>
<protein>
    <recommendedName>
        <fullName evidence="5">HTH luxR-type domain-containing protein</fullName>
    </recommendedName>
</protein>
<evidence type="ECO:0000259" key="5">
    <source>
        <dbReference type="SMART" id="SM00421"/>
    </source>
</evidence>
<dbReference type="Pfam" id="PF00196">
    <property type="entry name" value="GerE"/>
    <property type="match status" value="1"/>
</dbReference>
<dbReference type="SMART" id="SM00421">
    <property type="entry name" value="HTH_LUXR"/>
    <property type="match status" value="1"/>
</dbReference>
<dbReference type="PANTHER" id="PTHR44688:SF16">
    <property type="entry name" value="DNA-BINDING TRANSCRIPTIONAL ACTIVATOR DEVR_DOSR"/>
    <property type="match status" value="1"/>
</dbReference>
<comment type="caution">
    <text evidence="6">The sequence shown here is derived from an EMBL/GenBank/DDBJ whole genome shotgun (WGS) entry which is preliminary data.</text>
</comment>